<reference evidence="3" key="1">
    <citation type="journal article" date="2021" name="Front. Plant Sci.">
        <title>Chromosome-Scale Genome Assembly for Chinese Sour Jujube and Insights Into Its Genome Evolution and Domestication Signature.</title>
        <authorList>
            <person name="Shen L.-Y."/>
            <person name="Luo H."/>
            <person name="Wang X.-L."/>
            <person name="Wang X.-M."/>
            <person name="Qiu X.-J."/>
            <person name="Liu H."/>
            <person name="Zhou S.-S."/>
            <person name="Jia K.-H."/>
            <person name="Nie S."/>
            <person name="Bao Y.-T."/>
            <person name="Zhang R.-G."/>
            <person name="Yun Q.-Z."/>
            <person name="Chai Y.-H."/>
            <person name="Lu J.-Y."/>
            <person name="Li Y."/>
            <person name="Zhao S.-W."/>
            <person name="Mao J.-F."/>
            <person name="Jia S.-G."/>
            <person name="Mao Y.-M."/>
        </authorList>
    </citation>
    <scope>NUCLEOTIDE SEQUENCE</scope>
    <source>
        <strain evidence="3">AT0</strain>
        <tissue evidence="3">Leaf</tissue>
    </source>
</reference>
<feature type="domain" description="Retrovirus-related Pol polyprotein from transposon TNT 1-94-like beta-barrel" evidence="2">
    <location>
        <begin position="82"/>
        <end position="133"/>
    </location>
</feature>
<dbReference type="EMBL" id="JAEACU010000008">
    <property type="protein sequence ID" value="KAH7520323.1"/>
    <property type="molecule type" value="Genomic_DNA"/>
</dbReference>
<sequence length="169" mass="18270">MEVFSIIRSEEVRRNDHHQPENSALTTSTPPPITGKNGTLESSAPMTQGTEDLNHEEIDKLRAFLSSLDQSSGLCSLATSGYSPCSGQKIKVADGALAAVAGHGTIALSSSLSLKSMLHVPKLSVNLLSFPKIIQDLNCHVIFSRSRLCVLGKYCRENDWACQGWTLLS</sequence>
<evidence type="ECO:0000259" key="2">
    <source>
        <dbReference type="Pfam" id="PF22936"/>
    </source>
</evidence>
<protein>
    <recommendedName>
        <fullName evidence="2">Retrovirus-related Pol polyprotein from transposon TNT 1-94-like beta-barrel domain-containing protein</fullName>
    </recommendedName>
</protein>
<name>A0A978UZA7_ZIZJJ</name>
<dbReference type="Pfam" id="PF22936">
    <property type="entry name" value="Pol_BBD"/>
    <property type="match status" value="1"/>
</dbReference>
<dbReference type="Proteomes" id="UP000813462">
    <property type="component" value="Unassembled WGS sequence"/>
</dbReference>
<feature type="compositionally biased region" description="Polar residues" evidence="1">
    <location>
        <begin position="36"/>
        <end position="46"/>
    </location>
</feature>
<feature type="region of interest" description="Disordered" evidence="1">
    <location>
        <begin position="1"/>
        <end position="46"/>
    </location>
</feature>
<comment type="caution">
    <text evidence="3">The sequence shown here is derived from an EMBL/GenBank/DDBJ whole genome shotgun (WGS) entry which is preliminary data.</text>
</comment>
<dbReference type="InterPro" id="IPR054722">
    <property type="entry name" value="PolX-like_BBD"/>
</dbReference>
<organism evidence="3 4">
    <name type="scientific">Ziziphus jujuba var. spinosa</name>
    <dbReference type="NCBI Taxonomy" id="714518"/>
    <lineage>
        <taxon>Eukaryota</taxon>
        <taxon>Viridiplantae</taxon>
        <taxon>Streptophyta</taxon>
        <taxon>Embryophyta</taxon>
        <taxon>Tracheophyta</taxon>
        <taxon>Spermatophyta</taxon>
        <taxon>Magnoliopsida</taxon>
        <taxon>eudicotyledons</taxon>
        <taxon>Gunneridae</taxon>
        <taxon>Pentapetalae</taxon>
        <taxon>rosids</taxon>
        <taxon>fabids</taxon>
        <taxon>Rosales</taxon>
        <taxon>Rhamnaceae</taxon>
        <taxon>Paliureae</taxon>
        <taxon>Ziziphus</taxon>
    </lineage>
</organism>
<evidence type="ECO:0000313" key="3">
    <source>
        <dbReference type="EMBL" id="KAH7520323.1"/>
    </source>
</evidence>
<evidence type="ECO:0000313" key="4">
    <source>
        <dbReference type="Proteomes" id="UP000813462"/>
    </source>
</evidence>
<gene>
    <name evidence="3" type="ORF">FEM48_Zijuj08G0131900</name>
</gene>
<feature type="compositionally biased region" description="Basic and acidic residues" evidence="1">
    <location>
        <begin position="8"/>
        <end position="20"/>
    </location>
</feature>
<evidence type="ECO:0000256" key="1">
    <source>
        <dbReference type="SAM" id="MobiDB-lite"/>
    </source>
</evidence>
<dbReference type="AlphaFoldDB" id="A0A978UZA7"/>
<proteinExistence type="predicted"/>
<accession>A0A978UZA7</accession>